<keyword evidence="4" id="KW-1185">Reference proteome</keyword>
<dbReference type="InterPro" id="IPR052198">
    <property type="entry name" value="IorB_Oxidoreductase"/>
</dbReference>
<protein>
    <submittedName>
        <fullName evidence="3">Indolepyruvate ferredoxin oxidoreductase, beta subunit</fullName>
        <ecNumber evidence="3">1.2.7.8</ecNumber>
    </submittedName>
</protein>
<reference evidence="4" key="1">
    <citation type="submission" date="2011-05" db="EMBL/GenBank/DDBJ databases">
        <title>Complete sequence of Desulfotomaculum kuznetsovii DSM 6115.</title>
        <authorList>
            <person name="Lucas S."/>
            <person name="Han J."/>
            <person name="Lapidus A."/>
            <person name="Cheng J.-F."/>
            <person name="Goodwin L."/>
            <person name="Pitluck S."/>
            <person name="Peters L."/>
            <person name="Mikhailova N."/>
            <person name="Lu M."/>
            <person name="Saunders E."/>
            <person name="Han C."/>
            <person name="Tapia R."/>
            <person name="Land M."/>
            <person name="Hauser L."/>
            <person name="Kyrpides N."/>
            <person name="Ivanova N."/>
            <person name="Pagani I."/>
            <person name="Nazina T."/>
            <person name="Ivanova A."/>
            <person name="Parshina S."/>
            <person name="Kuever J."/>
            <person name="Muyzer G."/>
            <person name="Plugge C."/>
            <person name="Stams A."/>
            <person name="Woyke T."/>
        </authorList>
    </citation>
    <scope>NUCLEOTIDE SEQUENCE [LARGE SCALE GENOMIC DNA]</scope>
    <source>
        <strain evidence="4">DSM 6115 / VKM B-1805 / 17</strain>
    </source>
</reference>
<dbReference type="EMBL" id="CP002770">
    <property type="protein sequence ID" value="AEG16956.1"/>
    <property type="molecule type" value="Genomic_DNA"/>
</dbReference>
<accession>A0AAU8PH35</accession>
<dbReference type="NCBIfam" id="NF005325">
    <property type="entry name" value="PRK06853.1-5"/>
    <property type="match status" value="1"/>
</dbReference>
<dbReference type="AlphaFoldDB" id="A0AAU8PH35"/>
<feature type="domain" description="Pyruvate/ketoisovalerate oxidoreductase catalytic" evidence="2">
    <location>
        <begin position="20"/>
        <end position="196"/>
    </location>
</feature>
<sequence>MAEATGAALVPVDILMVGVGGQGIILASKILAHAARTAGYDIKVSEIHGMAQRGGSVVTQVRLGERVYSPLIPEGEADIILAFEQLEALRWLEYVKGGGTIIVNSQVIYPVPVLAGMAQYPENIIAHLSRRAHTLVVDALDKALECGNARAANVVLLGSLARRMPIPLSYWLSAIEDCVPARYLEVNRAAFQSGYALC</sequence>
<organism evidence="3 4">
    <name type="scientific">Desulfofundulus kuznetsovii (strain DSM 6115 / VKM B-1805 / 17)</name>
    <name type="common">Desulfotomaculum kuznetsovii</name>
    <dbReference type="NCBI Taxonomy" id="760568"/>
    <lineage>
        <taxon>Bacteria</taxon>
        <taxon>Bacillati</taxon>
        <taxon>Bacillota</taxon>
        <taxon>Clostridia</taxon>
        <taxon>Eubacteriales</taxon>
        <taxon>Peptococcaceae</taxon>
        <taxon>Desulfofundulus</taxon>
    </lineage>
</organism>
<evidence type="ECO:0000256" key="1">
    <source>
        <dbReference type="ARBA" id="ARBA00023002"/>
    </source>
</evidence>
<dbReference type="Pfam" id="PF01558">
    <property type="entry name" value="POR"/>
    <property type="match status" value="1"/>
</dbReference>
<gene>
    <name evidence="3" type="ordered locus">Desku_3476</name>
</gene>
<keyword evidence="1 3" id="KW-0560">Oxidoreductase</keyword>
<evidence type="ECO:0000313" key="4">
    <source>
        <dbReference type="Proteomes" id="UP000009229"/>
    </source>
</evidence>
<dbReference type="SUPFAM" id="SSF53323">
    <property type="entry name" value="Pyruvate-ferredoxin oxidoreductase, PFOR, domain III"/>
    <property type="match status" value="1"/>
</dbReference>
<dbReference type="KEGG" id="dku:Desku_3476"/>
<evidence type="ECO:0000313" key="3">
    <source>
        <dbReference type="EMBL" id="AEG16956.1"/>
    </source>
</evidence>
<dbReference type="RefSeq" id="WP_013824462.1">
    <property type="nucleotide sequence ID" value="NC_015573.1"/>
</dbReference>
<dbReference type="InterPro" id="IPR002869">
    <property type="entry name" value="Pyrv_flavodox_OxRed_cen"/>
</dbReference>
<dbReference type="PANTHER" id="PTHR43854:SF1">
    <property type="entry name" value="INDOLEPYRUVATE OXIDOREDUCTASE SUBUNIT IORB"/>
    <property type="match status" value="1"/>
</dbReference>
<dbReference type="InterPro" id="IPR019752">
    <property type="entry name" value="Pyrv/ketoisovalerate_OxRed_cat"/>
</dbReference>
<dbReference type="Proteomes" id="UP000009229">
    <property type="component" value="Chromosome"/>
</dbReference>
<dbReference type="PANTHER" id="PTHR43854">
    <property type="entry name" value="INDOLEPYRUVATE OXIDOREDUCTASE SUBUNIT IORB"/>
    <property type="match status" value="1"/>
</dbReference>
<dbReference type="GO" id="GO:0043805">
    <property type="term" value="F:indolepyruvate ferredoxin oxidoreductase activity"/>
    <property type="evidence" value="ECO:0007669"/>
    <property type="project" value="UniProtKB-EC"/>
</dbReference>
<proteinExistence type="predicted"/>
<dbReference type="EC" id="1.2.7.8" evidence="3"/>
<name>A0AAU8PH35_DESK7</name>
<evidence type="ECO:0000259" key="2">
    <source>
        <dbReference type="Pfam" id="PF01558"/>
    </source>
</evidence>
<dbReference type="Gene3D" id="3.40.920.10">
    <property type="entry name" value="Pyruvate-ferredoxin oxidoreductase, PFOR, domain III"/>
    <property type="match status" value="1"/>
</dbReference>